<evidence type="ECO:0000256" key="3">
    <source>
        <dbReference type="ARBA" id="ARBA00022692"/>
    </source>
</evidence>
<comment type="subcellular location">
    <subcellularLocation>
        <location evidence="1">Membrane</location>
        <topology evidence="1">Multi-pass membrane protein</topology>
    </subcellularLocation>
</comment>
<keyword evidence="4 6" id="KW-1133">Transmembrane helix</keyword>
<gene>
    <name evidence="7" type="ORF">GV64_24370</name>
</gene>
<evidence type="ECO:0000256" key="6">
    <source>
        <dbReference type="SAM" id="Phobius"/>
    </source>
</evidence>
<dbReference type="GO" id="GO:0016020">
    <property type="term" value="C:membrane"/>
    <property type="evidence" value="ECO:0007669"/>
    <property type="project" value="UniProtKB-SubCell"/>
</dbReference>
<dbReference type="Proteomes" id="UP000027997">
    <property type="component" value="Unassembled WGS sequence"/>
</dbReference>
<name>A0A081KH14_9GAMM</name>
<dbReference type="PANTHER" id="PTHR31885">
    <property type="entry name" value="GH04784P"/>
    <property type="match status" value="1"/>
</dbReference>
<evidence type="ECO:0000256" key="2">
    <source>
        <dbReference type="ARBA" id="ARBA00007375"/>
    </source>
</evidence>
<evidence type="ECO:0000256" key="5">
    <source>
        <dbReference type="ARBA" id="ARBA00023136"/>
    </source>
</evidence>
<comment type="caution">
    <text evidence="7">The sequence shown here is derived from an EMBL/GenBank/DDBJ whole genome shotgun (WGS) entry which is preliminary data.</text>
</comment>
<evidence type="ECO:0000256" key="1">
    <source>
        <dbReference type="ARBA" id="ARBA00004141"/>
    </source>
</evidence>
<dbReference type="eggNOG" id="COG3714">
    <property type="taxonomic scope" value="Bacteria"/>
</dbReference>
<evidence type="ECO:0008006" key="9">
    <source>
        <dbReference type="Google" id="ProtNLM"/>
    </source>
</evidence>
<evidence type="ECO:0000313" key="7">
    <source>
        <dbReference type="EMBL" id="KEI73440.1"/>
    </source>
</evidence>
<keyword evidence="8" id="KW-1185">Reference proteome</keyword>
<dbReference type="Pfam" id="PF07947">
    <property type="entry name" value="YhhN"/>
    <property type="match status" value="1"/>
</dbReference>
<dbReference type="STRING" id="305900.GV64_24370"/>
<evidence type="ECO:0000313" key="8">
    <source>
        <dbReference type="Proteomes" id="UP000027997"/>
    </source>
</evidence>
<dbReference type="InterPro" id="IPR012506">
    <property type="entry name" value="TMEM86B-like"/>
</dbReference>
<keyword evidence="3 6" id="KW-0812">Transmembrane</keyword>
<feature type="transmembrane region" description="Helical" evidence="6">
    <location>
        <begin position="12"/>
        <end position="27"/>
    </location>
</feature>
<feature type="transmembrane region" description="Helical" evidence="6">
    <location>
        <begin position="140"/>
        <end position="160"/>
    </location>
</feature>
<dbReference type="EMBL" id="JOJP01000001">
    <property type="protein sequence ID" value="KEI73440.1"/>
    <property type="molecule type" value="Genomic_DNA"/>
</dbReference>
<dbReference type="GO" id="GO:0016787">
    <property type="term" value="F:hydrolase activity"/>
    <property type="evidence" value="ECO:0007669"/>
    <property type="project" value="TreeGrafter"/>
</dbReference>
<keyword evidence="5 6" id="KW-0472">Membrane</keyword>
<feature type="transmembrane region" description="Helical" evidence="6">
    <location>
        <begin position="85"/>
        <end position="104"/>
    </location>
</feature>
<feature type="transmembrane region" description="Helical" evidence="6">
    <location>
        <begin position="191"/>
        <end position="210"/>
    </location>
</feature>
<accession>A0A081KH14</accession>
<protein>
    <recommendedName>
        <fullName evidence="9">Lysoplasmalogenase</fullName>
    </recommendedName>
</protein>
<dbReference type="PANTHER" id="PTHR31885:SF6">
    <property type="entry name" value="GH04784P"/>
    <property type="match status" value="1"/>
</dbReference>
<proteinExistence type="inferred from homology"/>
<reference evidence="7 8" key="1">
    <citation type="submission" date="2014-06" db="EMBL/GenBank/DDBJ databases">
        <title>Whole Genome Sequences of Three Symbiotic Endozoicomonas Bacteria.</title>
        <authorList>
            <person name="Neave M.J."/>
            <person name="Apprill A."/>
            <person name="Voolstra C.R."/>
        </authorList>
    </citation>
    <scope>NUCLEOTIDE SEQUENCE [LARGE SCALE GENOMIC DNA]</scope>
    <source>
        <strain evidence="7 8">DSM 22380</strain>
    </source>
</reference>
<sequence length="218" mass="23953">MNNKNSEVMSKTISLTFWVLALIYILLMNQLPVALALVSKAAPILLLLIPVWKLLAGKLRLGMVIAILFSAGGDILLALDGAVGNFFVPGLASFLIAQVTYAILFWQHSKFHRQRLWLAAGYVPIAFILAWFILPASGELLIPVTAYLMAISAMVLGAAFCNRPWQWLFVGASTFALSDSLIAINKFIEPLPYAGVAIMLTYYLAQYMIVSGMIKPED</sequence>
<feature type="transmembrane region" description="Helical" evidence="6">
    <location>
        <begin position="116"/>
        <end position="134"/>
    </location>
</feature>
<organism evidence="7 8">
    <name type="scientific">Endozoicomonas elysicola</name>
    <dbReference type="NCBI Taxonomy" id="305900"/>
    <lineage>
        <taxon>Bacteria</taxon>
        <taxon>Pseudomonadati</taxon>
        <taxon>Pseudomonadota</taxon>
        <taxon>Gammaproteobacteria</taxon>
        <taxon>Oceanospirillales</taxon>
        <taxon>Endozoicomonadaceae</taxon>
        <taxon>Endozoicomonas</taxon>
    </lineage>
</organism>
<dbReference type="AlphaFoldDB" id="A0A081KH14"/>
<comment type="similarity">
    <text evidence="2">Belongs to the TMEM86 family.</text>
</comment>
<evidence type="ECO:0000256" key="4">
    <source>
        <dbReference type="ARBA" id="ARBA00022989"/>
    </source>
</evidence>